<dbReference type="Proteomes" id="UP001329151">
    <property type="component" value="Chromosome"/>
</dbReference>
<evidence type="ECO:0000256" key="1">
    <source>
        <dbReference type="SAM" id="Phobius"/>
    </source>
</evidence>
<accession>A0AA86JIF6</accession>
<evidence type="ECO:0000313" key="3">
    <source>
        <dbReference type="Proteomes" id="UP001329151"/>
    </source>
</evidence>
<sequence length="161" mass="17648">MKFDLKNNTALWVTEASRLLGLAPVFTMMCAVIMVILAVFSVNDLLRAAEVEKKGQELPEFSLKKVPVGKAVYSDYARVLGRLSPDVQVLAERDGIRIEIANAAQYAEFMYVLNSVQGVSKDVVWHAEEICLAGCAGKASVALVKGMTEKVEVKLRGQDNE</sequence>
<keyword evidence="3" id="KW-1185">Reference proteome</keyword>
<keyword evidence="1" id="KW-1133">Transmembrane helix</keyword>
<gene>
    <name evidence="2" type="ORF">RGQ30_04230</name>
</gene>
<proteinExistence type="predicted"/>
<keyword evidence="1" id="KW-0472">Membrane</keyword>
<dbReference type="EMBL" id="AP028947">
    <property type="protein sequence ID" value="BET24922.1"/>
    <property type="molecule type" value="Genomic_DNA"/>
</dbReference>
<dbReference type="KEGG" id="lto:RGQ30_04230"/>
<dbReference type="AlphaFoldDB" id="A0AA86JIF6"/>
<keyword evidence="1" id="KW-0812">Transmembrane</keyword>
<dbReference type="RefSeq" id="WP_130558553.1">
    <property type="nucleotide sequence ID" value="NZ_AP028947.1"/>
</dbReference>
<name>A0AA86JIF6_9BURK</name>
<reference evidence="2 3" key="1">
    <citation type="submission" date="2023-10" db="EMBL/GenBank/DDBJ databases">
        <title>Complete Genome Sequence of Limnobacter thiooxidans CS-K2T, Isolated from freshwater lake sediments in Bavaria, Germany.</title>
        <authorList>
            <person name="Naruki M."/>
            <person name="Watanabe A."/>
            <person name="Warashina T."/>
            <person name="Morita T."/>
            <person name="Arakawa K."/>
        </authorList>
    </citation>
    <scope>NUCLEOTIDE SEQUENCE [LARGE SCALE GENOMIC DNA]</scope>
    <source>
        <strain evidence="2 3">CS-K2</strain>
    </source>
</reference>
<protein>
    <submittedName>
        <fullName evidence="2">Uncharacterized protein</fullName>
    </submittedName>
</protein>
<organism evidence="2 3">
    <name type="scientific">Limnobacter thiooxidans</name>
    <dbReference type="NCBI Taxonomy" id="131080"/>
    <lineage>
        <taxon>Bacteria</taxon>
        <taxon>Pseudomonadati</taxon>
        <taxon>Pseudomonadota</taxon>
        <taxon>Betaproteobacteria</taxon>
        <taxon>Burkholderiales</taxon>
        <taxon>Burkholderiaceae</taxon>
        <taxon>Limnobacter</taxon>
    </lineage>
</organism>
<evidence type="ECO:0000313" key="2">
    <source>
        <dbReference type="EMBL" id="BET24922.1"/>
    </source>
</evidence>
<feature type="transmembrane region" description="Helical" evidence="1">
    <location>
        <begin position="20"/>
        <end position="46"/>
    </location>
</feature>